<protein>
    <submittedName>
        <fullName evidence="1">Uncharacterized protein</fullName>
    </submittedName>
</protein>
<organism evidence="1 2">
    <name type="scientific">Liparis tanakae</name>
    <name type="common">Tanaka's snailfish</name>
    <dbReference type="NCBI Taxonomy" id="230148"/>
    <lineage>
        <taxon>Eukaryota</taxon>
        <taxon>Metazoa</taxon>
        <taxon>Chordata</taxon>
        <taxon>Craniata</taxon>
        <taxon>Vertebrata</taxon>
        <taxon>Euteleostomi</taxon>
        <taxon>Actinopterygii</taxon>
        <taxon>Neopterygii</taxon>
        <taxon>Teleostei</taxon>
        <taxon>Neoteleostei</taxon>
        <taxon>Acanthomorphata</taxon>
        <taxon>Eupercaria</taxon>
        <taxon>Perciformes</taxon>
        <taxon>Cottioidei</taxon>
        <taxon>Cottales</taxon>
        <taxon>Liparidae</taxon>
        <taxon>Liparis</taxon>
    </lineage>
</organism>
<proteinExistence type="predicted"/>
<evidence type="ECO:0000313" key="2">
    <source>
        <dbReference type="Proteomes" id="UP000314294"/>
    </source>
</evidence>
<comment type="caution">
    <text evidence="1">The sequence shown here is derived from an EMBL/GenBank/DDBJ whole genome shotgun (WGS) entry which is preliminary data.</text>
</comment>
<accession>A0A4Z2E9F7</accession>
<reference evidence="1 2" key="1">
    <citation type="submission" date="2019-03" db="EMBL/GenBank/DDBJ databases">
        <title>First draft genome of Liparis tanakae, snailfish: a comprehensive survey of snailfish specific genes.</title>
        <authorList>
            <person name="Kim W."/>
            <person name="Song I."/>
            <person name="Jeong J.-H."/>
            <person name="Kim D."/>
            <person name="Kim S."/>
            <person name="Ryu S."/>
            <person name="Song J.Y."/>
            <person name="Lee S.K."/>
        </authorList>
    </citation>
    <scope>NUCLEOTIDE SEQUENCE [LARGE SCALE GENOMIC DNA]</scope>
    <source>
        <tissue evidence="1">Muscle</tissue>
    </source>
</reference>
<dbReference type="EMBL" id="SRLO01012531">
    <property type="protein sequence ID" value="TNN25439.1"/>
    <property type="molecule type" value="Genomic_DNA"/>
</dbReference>
<dbReference type="Proteomes" id="UP000314294">
    <property type="component" value="Unassembled WGS sequence"/>
</dbReference>
<name>A0A4Z2E9F7_9TELE</name>
<evidence type="ECO:0000313" key="1">
    <source>
        <dbReference type="EMBL" id="TNN25439.1"/>
    </source>
</evidence>
<dbReference type="AlphaFoldDB" id="A0A4Z2E9F7"/>
<sequence length="72" mass="8105">MRENNPQRFAYTAATVLLRTLLRPLKLHRLKGQVAEVRSELVSTPRKRPGSPAAEEANLSKKEFVFLGKNSS</sequence>
<gene>
    <name evidence="1" type="ORF">EYF80_064431</name>
</gene>
<keyword evidence="2" id="KW-1185">Reference proteome</keyword>